<dbReference type="EMBL" id="JACOII010000021">
    <property type="protein sequence ID" value="MBI6547940.1"/>
    <property type="molecule type" value="Genomic_DNA"/>
</dbReference>
<name>A0ABS0U237_9GAMM</name>
<accession>A0ABS0U237</accession>
<dbReference type="InterPro" id="IPR022576">
    <property type="entry name" value="YfgG"/>
</dbReference>
<proteinExistence type="predicted"/>
<keyword evidence="2" id="KW-1185">Reference proteome</keyword>
<organism evidence="1 2">
    <name type="scientific">Xenorhabdus lircayensis</name>
    <dbReference type="NCBI Taxonomy" id="2763499"/>
    <lineage>
        <taxon>Bacteria</taxon>
        <taxon>Pseudomonadati</taxon>
        <taxon>Pseudomonadota</taxon>
        <taxon>Gammaproteobacteria</taxon>
        <taxon>Enterobacterales</taxon>
        <taxon>Morganellaceae</taxon>
        <taxon>Xenorhabdus</taxon>
    </lineage>
</organism>
<gene>
    <name evidence="1" type="ORF">H8A87_04185</name>
</gene>
<protein>
    <submittedName>
        <fullName evidence="1">DUF2633 family protein</fullName>
    </submittedName>
</protein>
<dbReference type="Proteomes" id="UP000696184">
    <property type="component" value="Unassembled WGS sequence"/>
</dbReference>
<reference evidence="1 2" key="1">
    <citation type="submission" date="2020-08" db="EMBL/GenBank/DDBJ databases">
        <title>Description of Xenorhabdus lircayensis sp. nov., the symbiotic bacterium associated with the entomopathogenic nematode Steirnernema unicornum.</title>
        <authorList>
            <person name="Castaneda-Alvarez C."/>
            <person name="Prodan S."/>
            <person name="Zamorano A."/>
            <person name="San-Blas E."/>
            <person name="Aballay E."/>
        </authorList>
    </citation>
    <scope>NUCLEOTIDE SEQUENCE [LARGE SCALE GENOMIC DNA]</scope>
    <source>
        <strain evidence="1 2">VLS</strain>
    </source>
</reference>
<evidence type="ECO:0000313" key="1">
    <source>
        <dbReference type="EMBL" id="MBI6547940.1"/>
    </source>
</evidence>
<sequence length="54" mass="6306">MKKKKKTVQITKLILLISFLILFGRFIYSFIAALEYHQQTQQQSMESLSSPKAE</sequence>
<dbReference type="Pfam" id="PF11119">
    <property type="entry name" value="DUF2633"/>
    <property type="match status" value="1"/>
</dbReference>
<evidence type="ECO:0000313" key="2">
    <source>
        <dbReference type="Proteomes" id="UP000696184"/>
    </source>
</evidence>
<comment type="caution">
    <text evidence="1">The sequence shown here is derived from an EMBL/GenBank/DDBJ whole genome shotgun (WGS) entry which is preliminary data.</text>
</comment>